<dbReference type="Proteomes" id="UP000593564">
    <property type="component" value="Unassembled WGS sequence"/>
</dbReference>
<reference evidence="3 4" key="2">
    <citation type="submission" date="2020-07" db="EMBL/GenBank/DDBJ databases">
        <title>Genome assembly of wild tea tree DASZ reveals pedigree and selection history of tea varieties.</title>
        <authorList>
            <person name="Zhang W."/>
        </authorList>
    </citation>
    <scope>NUCLEOTIDE SEQUENCE [LARGE SCALE GENOMIC DNA]</scope>
    <source>
        <strain evidence="4">cv. G240</strain>
        <tissue evidence="3">Leaf</tissue>
    </source>
</reference>
<feature type="transmembrane region" description="Helical" evidence="1">
    <location>
        <begin position="133"/>
        <end position="153"/>
    </location>
</feature>
<evidence type="ECO:0000313" key="4">
    <source>
        <dbReference type="Proteomes" id="UP000593564"/>
    </source>
</evidence>
<name>A0A7J7HEC2_CAMSI</name>
<proteinExistence type="predicted"/>
<evidence type="ECO:0000256" key="1">
    <source>
        <dbReference type="SAM" id="Phobius"/>
    </source>
</evidence>
<comment type="caution">
    <text evidence="3">The sequence shown here is derived from an EMBL/GenBank/DDBJ whole genome shotgun (WGS) entry which is preliminary data.</text>
</comment>
<organism evidence="3 4">
    <name type="scientific">Camellia sinensis</name>
    <name type="common">Tea plant</name>
    <name type="synonym">Thea sinensis</name>
    <dbReference type="NCBI Taxonomy" id="4442"/>
    <lineage>
        <taxon>Eukaryota</taxon>
        <taxon>Viridiplantae</taxon>
        <taxon>Streptophyta</taxon>
        <taxon>Embryophyta</taxon>
        <taxon>Tracheophyta</taxon>
        <taxon>Spermatophyta</taxon>
        <taxon>Magnoliopsida</taxon>
        <taxon>eudicotyledons</taxon>
        <taxon>Gunneridae</taxon>
        <taxon>Pentapetalae</taxon>
        <taxon>asterids</taxon>
        <taxon>Ericales</taxon>
        <taxon>Theaceae</taxon>
        <taxon>Camellia</taxon>
    </lineage>
</organism>
<feature type="transmembrane region" description="Helical" evidence="1">
    <location>
        <begin position="102"/>
        <end position="121"/>
    </location>
</feature>
<dbReference type="PANTHER" id="PTHR31325">
    <property type="entry name" value="OS01G0798800 PROTEIN-RELATED"/>
    <property type="match status" value="1"/>
</dbReference>
<evidence type="ECO:0000313" key="3">
    <source>
        <dbReference type="EMBL" id="KAF5951270.1"/>
    </source>
</evidence>
<dbReference type="EMBL" id="JACBKZ010000004">
    <property type="protein sequence ID" value="KAF5951270.1"/>
    <property type="molecule type" value="Genomic_DNA"/>
</dbReference>
<evidence type="ECO:0000259" key="2">
    <source>
        <dbReference type="Pfam" id="PF13968"/>
    </source>
</evidence>
<dbReference type="InterPro" id="IPR025315">
    <property type="entry name" value="DUF4220"/>
</dbReference>
<keyword evidence="4" id="KW-1185">Reference proteome</keyword>
<keyword evidence="1" id="KW-0472">Membrane</keyword>
<keyword evidence="1" id="KW-1133">Transmembrane helix</keyword>
<gene>
    <name evidence="3" type="ORF">HYC85_009214</name>
</gene>
<protein>
    <recommendedName>
        <fullName evidence="2">DUF4220 domain-containing protein</fullName>
    </recommendedName>
</protein>
<accession>A0A7J7HEC2</accession>
<sequence>MPLSDQATSIPKKYRNGPSSFISNFLANCILRWVTSSSSLPVTTIIHQEKSPTNGRLHRIDEPALLCYNRRTRNNNAAHNTFKLIEIELGLMYDMLFSKYGSILRLICISCIVTVLVGFFLVKKPDGHFKGDLPITIILLVGAICLEISGALVQLGSDWAIFWACKHYPSKLVTPVFHLHKFVISKNKDGLRLWDNLG</sequence>
<feature type="domain" description="DUF4220" evidence="2">
    <location>
        <begin position="76"/>
        <end position="195"/>
    </location>
</feature>
<reference evidence="4" key="1">
    <citation type="journal article" date="2020" name="Nat. Commun.">
        <title>Genome assembly of wild tea tree DASZ reveals pedigree and selection history of tea varieties.</title>
        <authorList>
            <person name="Zhang W."/>
            <person name="Zhang Y."/>
            <person name="Qiu H."/>
            <person name="Guo Y."/>
            <person name="Wan H."/>
            <person name="Zhang X."/>
            <person name="Scossa F."/>
            <person name="Alseekh S."/>
            <person name="Zhang Q."/>
            <person name="Wang P."/>
            <person name="Xu L."/>
            <person name="Schmidt M.H."/>
            <person name="Jia X."/>
            <person name="Li D."/>
            <person name="Zhu A."/>
            <person name="Guo F."/>
            <person name="Chen W."/>
            <person name="Ni D."/>
            <person name="Usadel B."/>
            <person name="Fernie A.R."/>
            <person name="Wen W."/>
        </authorList>
    </citation>
    <scope>NUCLEOTIDE SEQUENCE [LARGE SCALE GENOMIC DNA]</scope>
    <source>
        <strain evidence="4">cv. G240</strain>
    </source>
</reference>
<dbReference type="AlphaFoldDB" id="A0A7J7HEC2"/>
<keyword evidence="1" id="KW-0812">Transmembrane</keyword>
<dbReference type="Pfam" id="PF13968">
    <property type="entry name" value="DUF4220"/>
    <property type="match status" value="1"/>
</dbReference>